<keyword evidence="2" id="KW-1185">Reference proteome</keyword>
<dbReference type="Proteomes" id="UP000053902">
    <property type="component" value="Unassembled WGS sequence"/>
</dbReference>
<proteinExistence type="predicted"/>
<dbReference type="AlphaFoldDB" id="A0A078LQ08"/>
<name>A0A078LQ08_9PSED</name>
<evidence type="ECO:0000313" key="2">
    <source>
        <dbReference type="Proteomes" id="UP000053902"/>
    </source>
</evidence>
<dbReference type="EMBL" id="CCSF01000001">
    <property type="protein sequence ID" value="CDZ94608.1"/>
    <property type="molecule type" value="Genomic_DNA"/>
</dbReference>
<organism evidence="1 2">
    <name type="scientific">Pseudomonas saudiphocaensis</name>
    <dbReference type="NCBI Taxonomy" id="1499686"/>
    <lineage>
        <taxon>Bacteria</taxon>
        <taxon>Pseudomonadati</taxon>
        <taxon>Pseudomonadota</taxon>
        <taxon>Gammaproteobacteria</taxon>
        <taxon>Pseudomonadales</taxon>
        <taxon>Pseudomonadaceae</taxon>
        <taxon>Pseudomonas</taxon>
    </lineage>
</organism>
<evidence type="ECO:0000313" key="1">
    <source>
        <dbReference type="EMBL" id="CDZ94608.1"/>
    </source>
</evidence>
<sequence length="119" mass="12797">MPVKGPRWGVGFVRGRDQLLQRHAARLLFVGTGHAREGACAGVWVLFAGMARSHRGVQLASFSWERAVPVKGPALFAGMARSYRGVQLASFSWELAMPVKGSALGCGFCSRAWPAPTGR</sequence>
<dbReference type="HOGENOM" id="CLU_2059413_0_0_6"/>
<gene>
    <name evidence="1" type="ORF">BN1079_01931</name>
</gene>
<accession>A0A078LQ08</accession>
<reference evidence="1 2" key="1">
    <citation type="submission" date="2014-07" db="EMBL/GenBank/DDBJ databases">
        <authorList>
            <person name="Urmite Genomes Urmite Genomes"/>
        </authorList>
    </citation>
    <scope>NUCLEOTIDE SEQUENCE [LARGE SCALE GENOMIC DNA]</scope>
    <source>
        <strain evidence="1 2">20_BN</strain>
    </source>
</reference>
<protein>
    <submittedName>
        <fullName evidence="1">Uncharacterized protein</fullName>
    </submittedName>
</protein>
<dbReference type="STRING" id="1499686.BN1079_01931"/>